<evidence type="ECO:0000313" key="1">
    <source>
        <dbReference type="EMBL" id="NOV47157.1"/>
    </source>
</evidence>
<dbReference type="GO" id="GO:0005615">
    <property type="term" value="C:extracellular space"/>
    <property type="evidence" value="ECO:0007669"/>
    <property type="project" value="TreeGrafter"/>
</dbReference>
<dbReference type="Gene3D" id="2.40.50.90">
    <property type="match status" value="1"/>
</dbReference>
<dbReference type="PANTHER" id="PTHR28434:SF1">
    <property type="entry name" value="PROTEIN C3ORF33"/>
    <property type="match status" value="1"/>
</dbReference>
<dbReference type="SUPFAM" id="SSF50199">
    <property type="entry name" value="Staphylococcal nuclease"/>
    <property type="match status" value="1"/>
</dbReference>
<dbReference type="AlphaFoldDB" id="A0A6M2DQP8"/>
<protein>
    <submittedName>
        <fullName evidence="1">Protein c3orf33 log nasonia vitripennis</fullName>
    </submittedName>
</protein>
<dbReference type="PANTHER" id="PTHR28434">
    <property type="entry name" value="PROTEIN C3ORF33"/>
    <property type="match status" value="1"/>
</dbReference>
<dbReference type="InterPro" id="IPR042421">
    <property type="entry name" value="C3orf33-like"/>
</dbReference>
<dbReference type="EMBL" id="GIIL01003431">
    <property type="protein sequence ID" value="NOV47157.1"/>
    <property type="molecule type" value="Transcribed_RNA"/>
</dbReference>
<accession>A0A6M2DQP8</accession>
<proteinExistence type="predicted"/>
<reference evidence="1" key="1">
    <citation type="submission" date="2020-03" db="EMBL/GenBank/DDBJ databases">
        <title>Transcriptomic Profiling of the Digestive Tract of the Rat Flea, Xenopsylla cheopis, Following Blood Feeding and Infection with Yersinia pestis.</title>
        <authorList>
            <person name="Bland D.M."/>
            <person name="Martens C.A."/>
            <person name="Virtaneva K."/>
            <person name="Kanakabandi K."/>
            <person name="Long D."/>
            <person name="Rosenke R."/>
            <person name="Saturday G.A."/>
            <person name="Hoyt F.H."/>
            <person name="Bruno D.P."/>
            <person name="Ribeiro J.M.C."/>
            <person name="Hinnebusch J."/>
        </authorList>
    </citation>
    <scope>NUCLEOTIDE SEQUENCE</scope>
</reference>
<organism evidence="1">
    <name type="scientific">Xenopsylla cheopis</name>
    <name type="common">Oriental rat flea</name>
    <name type="synonym">Pulex cheopis</name>
    <dbReference type="NCBI Taxonomy" id="163159"/>
    <lineage>
        <taxon>Eukaryota</taxon>
        <taxon>Metazoa</taxon>
        <taxon>Ecdysozoa</taxon>
        <taxon>Arthropoda</taxon>
        <taxon>Hexapoda</taxon>
        <taxon>Insecta</taxon>
        <taxon>Pterygota</taxon>
        <taxon>Neoptera</taxon>
        <taxon>Endopterygota</taxon>
        <taxon>Siphonaptera</taxon>
        <taxon>Pulicidae</taxon>
        <taxon>Xenopsyllinae</taxon>
        <taxon>Xenopsylla</taxon>
    </lineage>
</organism>
<name>A0A6M2DQP8_XENCH</name>
<sequence length="250" mass="28456">MSDKMGISEFHDEFKSFMEKDTRGSQLGIYSAAGLALAVAVYKIKPFRLFTHPKQIPKKFIIERVQQKGQVIQIEPTKSVLLINHHPPLRIPFLHWGNPGLPVKILGIELSGNAISWLQTIVSGNKVKFVPISTNNDFVNCIVTMDHKTFDKKHPLETLNIGEYLVKIGLAKVGSIEDNLTKDQFTKGYKNKLKSAQLEAQRRSRGMWTNMSGDVKLITRLQWFLLDNLSQIFQFLIARSKKLAVTLRKK</sequence>
<dbReference type="InterPro" id="IPR035437">
    <property type="entry name" value="SNase_OB-fold_sf"/>
</dbReference>